<feature type="coiled-coil region" evidence="1">
    <location>
        <begin position="101"/>
        <end position="128"/>
    </location>
</feature>
<feature type="domain" description="Ty3 transposon capsid-like protein" evidence="3">
    <location>
        <begin position="187"/>
        <end position="297"/>
    </location>
</feature>
<proteinExistence type="predicted"/>
<reference evidence="4" key="1">
    <citation type="journal article" date="2019" name="Sci. Rep.">
        <title>Draft genome of Tanacetum cinerariifolium, the natural source of mosquito coil.</title>
        <authorList>
            <person name="Yamashiro T."/>
            <person name="Shiraishi A."/>
            <person name="Satake H."/>
            <person name="Nakayama K."/>
        </authorList>
    </citation>
    <scope>NUCLEOTIDE SEQUENCE</scope>
</reference>
<feature type="region of interest" description="Disordered" evidence="2">
    <location>
        <begin position="284"/>
        <end position="343"/>
    </location>
</feature>
<keyword evidence="1" id="KW-0175">Coiled coil</keyword>
<feature type="compositionally biased region" description="Polar residues" evidence="2">
    <location>
        <begin position="298"/>
        <end position="307"/>
    </location>
</feature>
<evidence type="ECO:0000259" key="3">
    <source>
        <dbReference type="Pfam" id="PF19259"/>
    </source>
</evidence>
<dbReference type="EMBL" id="BKCJ010531046">
    <property type="protein sequence ID" value="GFB00161.1"/>
    <property type="molecule type" value="Genomic_DNA"/>
</dbReference>
<evidence type="ECO:0000256" key="1">
    <source>
        <dbReference type="SAM" id="Coils"/>
    </source>
</evidence>
<feature type="compositionally biased region" description="Basic and acidic residues" evidence="2">
    <location>
        <begin position="284"/>
        <end position="296"/>
    </location>
</feature>
<evidence type="ECO:0000256" key="2">
    <source>
        <dbReference type="SAM" id="MobiDB-lite"/>
    </source>
</evidence>
<dbReference type="AlphaFoldDB" id="A0A699KKV8"/>
<accession>A0A699KKV8</accession>
<dbReference type="Pfam" id="PF19259">
    <property type="entry name" value="Ty3_capsid"/>
    <property type="match status" value="1"/>
</dbReference>
<comment type="caution">
    <text evidence="4">The sequence shown here is derived from an EMBL/GenBank/DDBJ whole genome shotgun (WGS) entry which is preliminary data.</text>
</comment>
<dbReference type="InterPro" id="IPR045358">
    <property type="entry name" value="Ty3_capsid"/>
</dbReference>
<sequence>PTEDKAPASLLPPGFLTPRIRPLSPRVLGAKMNAIALSLYHSLHPSGTPPLLLISTPSTSRRARIPEADTPPRNRPLLATPRLWCEVEESSATAARRPWLIESIAKDRAAVRAEIEVLRSERLAYEQEENPRNMHTARPCYYADFMKCHPLNFKGTEGTVGLTCWIKKMESVFNISGCAVENQSVLKKKLTDKYCSLGEVKKLEIKLWNLKVRDNDIPAYTNRFQELALICRKFVSNETKKVNKYISGLPDNIYQNVKSSKPKTLDKTIELANDLMDQKLRTYAERKSDSKRKADASPETTKNLSRSRMSRKHTTWDLLRKRPKREMRPSVPSANAITLARAL</sequence>
<name>A0A699KKV8_TANCI</name>
<protein>
    <recommendedName>
        <fullName evidence="3">Ty3 transposon capsid-like protein domain-containing protein</fullName>
    </recommendedName>
</protein>
<feature type="non-terminal residue" evidence="4">
    <location>
        <position position="1"/>
    </location>
</feature>
<organism evidence="4">
    <name type="scientific">Tanacetum cinerariifolium</name>
    <name type="common">Dalmatian daisy</name>
    <name type="synonym">Chrysanthemum cinerariifolium</name>
    <dbReference type="NCBI Taxonomy" id="118510"/>
    <lineage>
        <taxon>Eukaryota</taxon>
        <taxon>Viridiplantae</taxon>
        <taxon>Streptophyta</taxon>
        <taxon>Embryophyta</taxon>
        <taxon>Tracheophyta</taxon>
        <taxon>Spermatophyta</taxon>
        <taxon>Magnoliopsida</taxon>
        <taxon>eudicotyledons</taxon>
        <taxon>Gunneridae</taxon>
        <taxon>Pentapetalae</taxon>
        <taxon>asterids</taxon>
        <taxon>campanulids</taxon>
        <taxon>Asterales</taxon>
        <taxon>Asteraceae</taxon>
        <taxon>Asteroideae</taxon>
        <taxon>Anthemideae</taxon>
        <taxon>Anthemidinae</taxon>
        <taxon>Tanacetum</taxon>
    </lineage>
</organism>
<gene>
    <name evidence="4" type="ORF">Tci_672132</name>
</gene>
<evidence type="ECO:0000313" key="4">
    <source>
        <dbReference type="EMBL" id="GFB00161.1"/>
    </source>
</evidence>